<comment type="caution">
    <text evidence="2">The sequence shown here is derived from an EMBL/GenBank/DDBJ whole genome shotgun (WGS) entry which is preliminary data.</text>
</comment>
<evidence type="ECO:0000259" key="1">
    <source>
        <dbReference type="Pfam" id="PF00144"/>
    </source>
</evidence>
<evidence type="ECO:0000313" key="3">
    <source>
        <dbReference type="Proteomes" id="UP000249377"/>
    </source>
</evidence>
<dbReference type="InterPro" id="IPR012338">
    <property type="entry name" value="Beta-lactam/transpept-like"/>
</dbReference>
<keyword evidence="3" id="KW-1185">Reference proteome</keyword>
<dbReference type="Proteomes" id="UP000249377">
    <property type="component" value="Unassembled WGS sequence"/>
</dbReference>
<dbReference type="RefSeq" id="WP_112331510.1">
    <property type="nucleotide sequence ID" value="NZ_JADPHD010000001.1"/>
</dbReference>
<dbReference type="EMBL" id="QLYR01000001">
    <property type="protein sequence ID" value="RAQ30313.1"/>
    <property type="molecule type" value="Genomic_DNA"/>
</dbReference>
<dbReference type="InterPro" id="IPR050789">
    <property type="entry name" value="Diverse_Enzym_Activities"/>
</dbReference>
<organism evidence="2 3">
    <name type="scientific">Hydrogeniiclostridium mannosilyticum</name>
    <dbReference type="NCBI Taxonomy" id="2764322"/>
    <lineage>
        <taxon>Bacteria</taxon>
        <taxon>Bacillati</taxon>
        <taxon>Bacillota</taxon>
        <taxon>Clostridia</taxon>
        <taxon>Eubacteriales</taxon>
        <taxon>Acutalibacteraceae</taxon>
        <taxon>Hydrogeniiclostridium</taxon>
    </lineage>
</organism>
<dbReference type="Pfam" id="PF00144">
    <property type="entry name" value="Beta-lactamase"/>
    <property type="match status" value="1"/>
</dbReference>
<name>A0A328ULE0_9FIRM</name>
<dbReference type="PANTHER" id="PTHR43283">
    <property type="entry name" value="BETA-LACTAMASE-RELATED"/>
    <property type="match status" value="1"/>
</dbReference>
<evidence type="ECO:0000313" key="2">
    <source>
        <dbReference type="EMBL" id="RAQ30313.1"/>
    </source>
</evidence>
<gene>
    <name evidence="2" type="ORF">DPQ25_02065</name>
</gene>
<feature type="domain" description="Beta-lactamase-related" evidence="1">
    <location>
        <begin position="41"/>
        <end position="275"/>
    </location>
</feature>
<dbReference type="AlphaFoldDB" id="A0A328ULE0"/>
<proteinExistence type="predicted"/>
<accession>A0A328ULE0</accession>
<dbReference type="Gene3D" id="3.40.710.10">
    <property type="entry name" value="DD-peptidase/beta-lactamase superfamily"/>
    <property type="match status" value="1"/>
</dbReference>
<sequence>MFFSELLKLIEQEEIPVYTVSHYRAGETETRCIHPANCCNNIYSVSKNFTATAVGMLYDRGLLPLDTSVYELFHQDYPADCGEDWKAVTVAHVLAQTIGIASGFLDIDVEDIRQYPTGDFLRMVLRAPLVYRPGEKMVYSDSNYYLASRIVAAVSGKKLQDFLLENLFNPLCFQGTGWATCPRGHAMGATGLFIRTEEMLRFGALYLNGGMWEGRRLLSEDWVAKATASQVGLESGSSYGYSFWRLGGESSAYHCAGMYGQVIYVDPRDRCVFAWQAYDPADRSGKLVAALYAR</sequence>
<protein>
    <recommendedName>
        <fullName evidence="1">Beta-lactamase-related domain-containing protein</fullName>
    </recommendedName>
</protein>
<dbReference type="PANTHER" id="PTHR43283:SF7">
    <property type="entry name" value="BETA-LACTAMASE-RELATED DOMAIN-CONTAINING PROTEIN"/>
    <property type="match status" value="1"/>
</dbReference>
<reference evidence="2 3" key="1">
    <citation type="submission" date="2018-06" db="EMBL/GenBank/DDBJ databases">
        <title>Noncontiguous genome sequence of Ruminococcaceae bacterium ASD2818.</title>
        <authorList>
            <person name="Chaplin A.V."/>
            <person name="Sokolova S.R."/>
            <person name="Kochetkova T.O."/>
            <person name="Goltsov A.Y."/>
            <person name="Trofimov D.Y."/>
            <person name="Efimov B.A."/>
        </authorList>
    </citation>
    <scope>NUCLEOTIDE SEQUENCE [LARGE SCALE GENOMIC DNA]</scope>
    <source>
        <strain evidence="2 3">ASD2818</strain>
    </source>
</reference>
<dbReference type="InterPro" id="IPR001466">
    <property type="entry name" value="Beta-lactam-related"/>
</dbReference>
<dbReference type="SUPFAM" id="SSF56601">
    <property type="entry name" value="beta-lactamase/transpeptidase-like"/>
    <property type="match status" value="1"/>
</dbReference>